<accession>A0ABV0RWL8</accession>
<name>A0ABV0RWL8_9TELE</name>
<reference evidence="1 2" key="1">
    <citation type="submission" date="2021-06" db="EMBL/GenBank/DDBJ databases">
        <authorList>
            <person name="Palmer J.M."/>
        </authorList>
    </citation>
    <scope>NUCLEOTIDE SEQUENCE [LARGE SCALE GENOMIC DNA]</scope>
    <source>
        <strain evidence="1 2">XC_2019</strain>
        <tissue evidence="1">Muscle</tissue>
    </source>
</reference>
<sequence>MNCFSFLITFRWTSHRDKLHILTPETNPTYLFSLDQPETVLRVLKHVTTVTIKAKLHWEPFTILPLTQSNLQGLSSSLLRHLLQSEDIINADVCICELSP</sequence>
<evidence type="ECO:0000313" key="1">
    <source>
        <dbReference type="EMBL" id="MEQ2212551.1"/>
    </source>
</evidence>
<organism evidence="1 2">
    <name type="scientific">Xenoophorus captivus</name>
    <dbReference type="NCBI Taxonomy" id="1517983"/>
    <lineage>
        <taxon>Eukaryota</taxon>
        <taxon>Metazoa</taxon>
        <taxon>Chordata</taxon>
        <taxon>Craniata</taxon>
        <taxon>Vertebrata</taxon>
        <taxon>Euteleostomi</taxon>
        <taxon>Actinopterygii</taxon>
        <taxon>Neopterygii</taxon>
        <taxon>Teleostei</taxon>
        <taxon>Neoteleostei</taxon>
        <taxon>Acanthomorphata</taxon>
        <taxon>Ovalentaria</taxon>
        <taxon>Atherinomorphae</taxon>
        <taxon>Cyprinodontiformes</taxon>
        <taxon>Goodeidae</taxon>
        <taxon>Xenoophorus</taxon>
    </lineage>
</organism>
<protein>
    <submittedName>
        <fullName evidence="1">Uncharacterized protein</fullName>
    </submittedName>
</protein>
<keyword evidence="2" id="KW-1185">Reference proteome</keyword>
<dbReference type="Proteomes" id="UP001434883">
    <property type="component" value="Unassembled WGS sequence"/>
</dbReference>
<gene>
    <name evidence="1" type="ORF">XENOCAPTIV_001244</name>
</gene>
<comment type="caution">
    <text evidence="1">The sequence shown here is derived from an EMBL/GenBank/DDBJ whole genome shotgun (WGS) entry which is preliminary data.</text>
</comment>
<evidence type="ECO:0000313" key="2">
    <source>
        <dbReference type="Proteomes" id="UP001434883"/>
    </source>
</evidence>
<proteinExistence type="predicted"/>
<dbReference type="EMBL" id="JAHRIN010059933">
    <property type="protein sequence ID" value="MEQ2212551.1"/>
    <property type="molecule type" value="Genomic_DNA"/>
</dbReference>